<gene>
    <name evidence="2" type="ORF">NYQ28_10140</name>
</gene>
<feature type="transmembrane region" description="Helical" evidence="1">
    <location>
        <begin position="210"/>
        <end position="228"/>
    </location>
</feature>
<dbReference type="InterPro" id="IPR038330">
    <property type="entry name" value="TspO/MBR-related_sf"/>
</dbReference>
<dbReference type="RefSeq" id="WP_229666658.1">
    <property type="nucleotide sequence ID" value="NZ_BMNV01000001.1"/>
</dbReference>
<organism evidence="2 3">
    <name type="scientific">Curtobacterium citreum</name>
    <dbReference type="NCBI Taxonomy" id="2036"/>
    <lineage>
        <taxon>Bacteria</taxon>
        <taxon>Bacillati</taxon>
        <taxon>Actinomycetota</taxon>
        <taxon>Actinomycetes</taxon>
        <taxon>Micrococcales</taxon>
        <taxon>Microbacteriaceae</taxon>
        <taxon>Curtobacterium</taxon>
    </lineage>
</organism>
<feature type="transmembrane region" description="Helical" evidence="1">
    <location>
        <begin position="12"/>
        <end position="39"/>
    </location>
</feature>
<evidence type="ECO:0000313" key="2">
    <source>
        <dbReference type="EMBL" id="MCS6522921.1"/>
    </source>
</evidence>
<feature type="transmembrane region" description="Helical" evidence="1">
    <location>
        <begin position="156"/>
        <end position="180"/>
    </location>
</feature>
<proteinExistence type="predicted"/>
<sequence>MLTKGVVMGKAWRIVVAVSAVVAVVGAFVGSGAVVGTPIQDAAGGALSASSTAIAPDGPAFSIWSVVYVGLLAYAVRQCFRTADDARHARLALPATLSLLLNAAWILSVQFGALWLSEPVIVALLVVLVWTFAVLRRTTASGVVEQVLTDGTFGLYLGWVCVATAANTAAVLAAAGFEGFGLGQDVWGVVVALVAGLVGVLLAVWGGGRLAPTVSLAWGLAWVAVGRLDGPLVSVPTAVAAVVSIAAVVLVTLVVRTRVGWVGARRGAGAARVA</sequence>
<keyword evidence="1" id="KW-0472">Membrane</keyword>
<dbReference type="Gene3D" id="1.20.1260.100">
    <property type="entry name" value="TspO/MBR protein"/>
    <property type="match status" value="1"/>
</dbReference>
<protein>
    <submittedName>
        <fullName evidence="2">Tryptophan-rich sensory protein</fullName>
    </submittedName>
</protein>
<evidence type="ECO:0000256" key="1">
    <source>
        <dbReference type="SAM" id="Phobius"/>
    </source>
</evidence>
<dbReference type="EMBL" id="JANVAD010000004">
    <property type="protein sequence ID" value="MCS6522921.1"/>
    <property type="molecule type" value="Genomic_DNA"/>
</dbReference>
<name>A0ABT2HI24_9MICO</name>
<dbReference type="GeneID" id="95324890"/>
<evidence type="ECO:0000313" key="3">
    <source>
        <dbReference type="Proteomes" id="UP001652264"/>
    </source>
</evidence>
<feature type="transmembrane region" description="Helical" evidence="1">
    <location>
        <begin position="59"/>
        <end position="76"/>
    </location>
</feature>
<feature type="transmembrane region" description="Helical" evidence="1">
    <location>
        <begin position="88"/>
        <end position="107"/>
    </location>
</feature>
<keyword evidence="1" id="KW-1133">Transmembrane helix</keyword>
<accession>A0ABT2HI24</accession>
<keyword evidence="3" id="KW-1185">Reference proteome</keyword>
<feature type="transmembrane region" description="Helical" evidence="1">
    <location>
        <begin position="234"/>
        <end position="255"/>
    </location>
</feature>
<dbReference type="Proteomes" id="UP001652264">
    <property type="component" value="Unassembled WGS sequence"/>
</dbReference>
<comment type="caution">
    <text evidence="2">The sequence shown here is derived from an EMBL/GenBank/DDBJ whole genome shotgun (WGS) entry which is preliminary data.</text>
</comment>
<feature type="transmembrane region" description="Helical" evidence="1">
    <location>
        <begin position="186"/>
        <end position="205"/>
    </location>
</feature>
<feature type="transmembrane region" description="Helical" evidence="1">
    <location>
        <begin position="113"/>
        <end position="135"/>
    </location>
</feature>
<keyword evidence="1" id="KW-0812">Transmembrane</keyword>
<reference evidence="2 3" key="1">
    <citation type="submission" date="2022-08" db="EMBL/GenBank/DDBJ databases">
        <title>Taxonomy of Curtobacterium flaccumfaciens.</title>
        <authorList>
            <person name="Osdaghi E."/>
            <person name="Taghavi S.M."/>
            <person name="Hamidizade M."/>
            <person name="Abachi H."/>
            <person name="Fazliarab A."/>
            <person name="Baeyen S."/>
            <person name="Portier P."/>
            <person name="Van Vaerenbergh J."/>
            <person name="Jacques M.-A."/>
        </authorList>
    </citation>
    <scope>NUCLEOTIDE SEQUENCE [LARGE SCALE GENOMIC DNA]</scope>
    <source>
        <strain evidence="2 3">LMG8786T</strain>
    </source>
</reference>